<name>A0A897MQB2_9EURY</name>
<reference evidence="2" key="1">
    <citation type="submission" date="2020-11" db="EMBL/GenBank/DDBJ databases">
        <title>Carbohydrate-dependent, anaerobic sulfur respiration: A novel catabolism in halophilic archaea.</title>
        <authorList>
            <person name="Sorokin D.Y."/>
            <person name="Messina E."/>
            <person name="Smedile F."/>
            <person name="La Cono V."/>
            <person name="Hallsworth J.E."/>
            <person name="Yakimov M.M."/>
        </authorList>
    </citation>
    <scope>NUCLEOTIDE SEQUENCE</scope>
    <source>
        <strain evidence="2">AArc-S</strain>
    </source>
</reference>
<evidence type="ECO:0000313" key="3">
    <source>
        <dbReference type="Proteomes" id="UP000663586"/>
    </source>
</evidence>
<dbReference type="GeneID" id="70684946"/>
<evidence type="ECO:0000313" key="2">
    <source>
        <dbReference type="EMBL" id="QSG02774.1"/>
    </source>
</evidence>
<accession>A0A897MQB2</accession>
<proteinExistence type="predicted"/>
<dbReference type="InterPro" id="IPR058276">
    <property type="entry name" value="DUF7970"/>
</dbReference>
<dbReference type="Proteomes" id="UP000663586">
    <property type="component" value="Chromosome"/>
</dbReference>
<dbReference type="EMBL" id="CP064786">
    <property type="protein sequence ID" value="QSG02774.1"/>
    <property type="molecule type" value="Genomic_DNA"/>
</dbReference>
<protein>
    <submittedName>
        <fullName evidence="2">Uncharacterized protein</fullName>
    </submittedName>
</protein>
<feature type="region of interest" description="Disordered" evidence="1">
    <location>
        <begin position="1"/>
        <end position="69"/>
    </location>
</feature>
<gene>
    <name evidence="2" type="ORF">AArcS_1563</name>
</gene>
<organism evidence="2 3">
    <name type="scientific">Natranaeroarchaeum sulfidigenes</name>
    <dbReference type="NCBI Taxonomy" id="2784880"/>
    <lineage>
        <taxon>Archaea</taxon>
        <taxon>Methanobacteriati</taxon>
        <taxon>Methanobacteriota</taxon>
        <taxon>Stenosarchaea group</taxon>
        <taxon>Halobacteria</taxon>
        <taxon>Halobacteriales</taxon>
        <taxon>Natronoarchaeaceae</taxon>
        <taxon>Natranaeroarchaeum</taxon>
    </lineage>
</organism>
<feature type="compositionally biased region" description="Acidic residues" evidence="1">
    <location>
        <begin position="18"/>
        <end position="28"/>
    </location>
</feature>
<dbReference type="Pfam" id="PF25925">
    <property type="entry name" value="DUF7970"/>
    <property type="match status" value="1"/>
</dbReference>
<keyword evidence="3" id="KW-1185">Reference proteome</keyword>
<feature type="compositionally biased region" description="Polar residues" evidence="1">
    <location>
        <begin position="45"/>
        <end position="66"/>
    </location>
</feature>
<sequence length="145" mass="16043">MTNGMKSGAGSDPFSDTSTDEESPEESEAQTKEREETSESASTSDAGANSTANKQSQATGSGQNRDTLPYIFARHSVKDSRKMIQYFLREATQETEKDARHAIEDELGTDVPLTDVREALVRVGANHPDEVADELRDWGYRLRED</sequence>
<dbReference type="RefSeq" id="WP_238479915.1">
    <property type="nucleotide sequence ID" value="NZ_CP064786.1"/>
</dbReference>
<dbReference type="AlphaFoldDB" id="A0A897MQB2"/>
<evidence type="ECO:0000256" key="1">
    <source>
        <dbReference type="SAM" id="MobiDB-lite"/>
    </source>
</evidence>
<dbReference type="KEGG" id="hara:AArcS_1563"/>